<keyword evidence="1" id="KW-0812">Transmembrane</keyword>
<feature type="transmembrane region" description="Helical" evidence="1">
    <location>
        <begin position="55"/>
        <end position="74"/>
    </location>
</feature>
<dbReference type="EMBL" id="CP078063">
    <property type="protein sequence ID" value="UVE51683.1"/>
    <property type="molecule type" value="Genomic_DNA"/>
</dbReference>
<feature type="transmembrane region" description="Helical" evidence="1">
    <location>
        <begin position="157"/>
        <end position="178"/>
    </location>
</feature>
<evidence type="ECO:0000313" key="3">
    <source>
        <dbReference type="Proteomes" id="UP001058330"/>
    </source>
</evidence>
<reference evidence="2" key="1">
    <citation type="submission" date="2021-07" db="EMBL/GenBank/DDBJ databases">
        <title>Studies on halocins as antimicrobial molecules from haloarchaea.</title>
        <authorList>
            <person name="Kumar S."/>
            <person name="Khare S.K."/>
        </authorList>
    </citation>
    <scope>NUCLEOTIDE SEQUENCE</scope>
    <source>
        <strain evidence="2">NCIM 5678</strain>
    </source>
</reference>
<feature type="transmembrane region" description="Helical" evidence="1">
    <location>
        <begin position="193"/>
        <end position="212"/>
    </location>
</feature>
<feature type="transmembrane region" description="Helical" evidence="1">
    <location>
        <begin position="224"/>
        <end position="253"/>
    </location>
</feature>
<dbReference type="RefSeq" id="WP_258303304.1">
    <property type="nucleotide sequence ID" value="NZ_CP078063.1"/>
</dbReference>
<dbReference type="GeneID" id="74528709"/>
<feature type="transmembrane region" description="Helical" evidence="1">
    <location>
        <begin position="259"/>
        <end position="279"/>
    </location>
</feature>
<evidence type="ECO:0000256" key="1">
    <source>
        <dbReference type="SAM" id="Phobius"/>
    </source>
</evidence>
<protein>
    <submittedName>
        <fullName evidence="2">Uncharacterized protein</fullName>
    </submittedName>
</protein>
<proteinExistence type="predicted"/>
<feature type="transmembrane region" description="Helical" evidence="1">
    <location>
        <begin position="86"/>
        <end position="109"/>
    </location>
</feature>
<evidence type="ECO:0000313" key="2">
    <source>
        <dbReference type="EMBL" id="UVE51683.1"/>
    </source>
</evidence>
<accession>A0ABY5RJP9</accession>
<name>A0ABY5RJP9_HALLR</name>
<feature type="transmembrane region" description="Helical" evidence="1">
    <location>
        <begin position="121"/>
        <end position="145"/>
    </location>
</feature>
<keyword evidence="1" id="KW-0472">Membrane</keyword>
<gene>
    <name evidence="2" type="ORF">KU306_07385</name>
</gene>
<keyword evidence="3" id="KW-1185">Reference proteome</keyword>
<dbReference type="Proteomes" id="UP001058330">
    <property type="component" value="Chromosome"/>
</dbReference>
<sequence length="292" mass="30956">MPSSDVPSTKKQARVTALQWGLVQAFLLDTFARLLRNHHRATTEAFFPPDWVTSIQFATPLALVVGGIGGYRWVTNRNAATSASAYRNRVVFVGSLVAGWTLAIVPTMAFQSILGGRLYTVPFFVLPTLTAIAVFVGSYVLAYRVDTEWYRQNRGRLLGAVAGAVAGFFLGMAGFVAYGEYLIATRTSVSLDGGAGITVVACLGAVGGYVLTERGGTGDRAVEFLVIFLPSVFVLTLLMGLSSVALAVAGISVPSFNSSLITLFVPIVLSLGLASYLAYGAKTAVYQRFVGG</sequence>
<organism evidence="2 3">
    <name type="scientific">Haloferax larsenii</name>
    <dbReference type="NCBI Taxonomy" id="302484"/>
    <lineage>
        <taxon>Archaea</taxon>
        <taxon>Methanobacteriati</taxon>
        <taxon>Methanobacteriota</taxon>
        <taxon>Stenosarchaea group</taxon>
        <taxon>Halobacteria</taxon>
        <taxon>Halobacteriales</taxon>
        <taxon>Haloferacaceae</taxon>
        <taxon>Haloferax</taxon>
    </lineage>
</organism>
<keyword evidence="1" id="KW-1133">Transmembrane helix</keyword>